<keyword evidence="10" id="KW-1185">Reference proteome</keyword>
<keyword evidence="4 6" id="KW-0472">Membrane</keyword>
<evidence type="ECO:0000256" key="1">
    <source>
        <dbReference type="ARBA" id="ARBA00004141"/>
    </source>
</evidence>
<dbReference type="InterPro" id="IPR018820">
    <property type="entry name" value="BRE4-related_DUF2421"/>
</dbReference>
<dbReference type="PANTHER" id="PTHR47804">
    <property type="entry name" value="60S RIBOSOMAL PROTEIN L19"/>
    <property type="match status" value="1"/>
</dbReference>
<dbReference type="AlphaFoldDB" id="G3ADW7"/>
<feature type="domain" description="DUF2421" evidence="7">
    <location>
        <begin position="792"/>
        <end position="952"/>
    </location>
</feature>
<proteinExistence type="predicted"/>
<dbReference type="EMBL" id="GL996499">
    <property type="protein sequence ID" value="EGW34691.1"/>
    <property type="molecule type" value="Genomic_DNA"/>
</dbReference>
<evidence type="ECO:0000259" key="8">
    <source>
        <dbReference type="Pfam" id="PF13515"/>
    </source>
</evidence>
<dbReference type="eggNOG" id="KOG4711">
    <property type="taxonomic scope" value="Eukaryota"/>
</dbReference>
<evidence type="ECO:0000256" key="6">
    <source>
        <dbReference type="SAM" id="Phobius"/>
    </source>
</evidence>
<dbReference type="OMA" id="INEHFRH"/>
<feature type="transmembrane region" description="Helical" evidence="6">
    <location>
        <begin position="721"/>
        <end position="743"/>
    </location>
</feature>
<dbReference type="KEGG" id="spaa:SPAPADRAFT_53121"/>
<protein>
    <submittedName>
        <fullName evidence="9">Uncharacterized protein</fullName>
    </submittedName>
</protein>
<evidence type="ECO:0000313" key="9">
    <source>
        <dbReference type="EMBL" id="EGW34691.1"/>
    </source>
</evidence>
<feature type="transmembrane region" description="Helical" evidence="6">
    <location>
        <begin position="174"/>
        <end position="192"/>
    </location>
</feature>
<dbReference type="Pfam" id="PF10334">
    <property type="entry name" value="BRE4"/>
    <property type="match status" value="1"/>
</dbReference>
<evidence type="ECO:0000256" key="4">
    <source>
        <dbReference type="ARBA" id="ARBA00023136"/>
    </source>
</evidence>
<comment type="subcellular location">
    <subcellularLocation>
        <location evidence="1">Membrane</location>
        <topology evidence="1">Multi-pass membrane protein</topology>
    </subcellularLocation>
</comment>
<feature type="coiled-coil region" evidence="5">
    <location>
        <begin position="273"/>
        <end position="300"/>
    </location>
</feature>
<sequence>MNSVILASTGERVHRTITLSQSTLPRETDPLLGEAGPRNRYQWVTEHMLKPIRNIYFDPIFRSVLKCCIAYFISSLGVYYTPFDDFLGTTDSKHVVATVVVYFHPTRSKGSMLQALTFVLLSVGFSFAVSLACRSVAAEIFQLGAEGFGTLLDLSVSSIALGIVAFMKHKVNKLTFNTACSLACISIIACIIKEGSMNSEMVPLNRIESIFRVVLSGCMISVACCYLIWPVSAINKLQSALNDSYNIFASVLSILGKRFVSGEQISAKDSEMIEKLKSNINSLLQNLEEAEYELRLLGREQEFRLFKEMVDSTISLARHLQALSAATKMQWNLLHEPVDAGTDIISNDDSLDPTDSVDLLDTVTPTPPDTSSNEIHTSAQLFDLFVYYLSPSIKSLVFTIRGVLAEVPFEKYNEEYPGQFAKTTTLQHSLESAIHLYEDKQNESLQRLYDQPIFKQNSNSVFIADQEEVAACCGNYSYLLSQFALQLLEFLKLSEKYEDAKASPREWPWLRWHGWEPRGSATDELLDQGNSLHAALDDLRDEFGTNQYRDPTRSSVANHDFGYKIWNSLKVFRRTDVQFGIRVGLGAAFLSLFAYLDATKDIFITWRGEWALTIYCIMMNKSVGGTAMTVKYRIIGTFVGCYTALAVWALTDANVYALALTGFLISIPSFYFILYWKVNGAFGRFLLLAYNLTALYSYSMLQKDSEDDREGGENPLIEEIAFHRFVAVSVGIVWAMTMATLFLPNSARARLKRGLTVLWLRLGVIWNSDPLEYNPQTMKLVGFKAEEGTNSLLAECEVLLKQAPLEYRLKGSFPTSKYSRLIRDTSAILDAFQNLDLFIKVDPTLSENEKYVLKYIEFERNEVEHRIFLVFYMLASAMRLGFPVPGKPASIEHAKDRMLYKLNQIRNKSILDDDMNLKNTDFILLYSYILVASTIAQRLDSILIQIKELLGEIAEEKFVLV</sequence>
<dbReference type="GO" id="GO:0016020">
    <property type="term" value="C:membrane"/>
    <property type="evidence" value="ECO:0007669"/>
    <property type="project" value="UniProtKB-SubCell"/>
</dbReference>
<evidence type="ECO:0000256" key="3">
    <source>
        <dbReference type="ARBA" id="ARBA00022989"/>
    </source>
</evidence>
<dbReference type="RefSeq" id="XP_007372103.1">
    <property type="nucleotide sequence ID" value="XM_007372041.1"/>
</dbReference>
<feature type="transmembrane region" description="Helical" evidence="6">
    <location>
        <begin position="632"/>
        <end position="650"/>
    </location>
</feature>
<gene>
    <name evidence="9" type="ORF">SPAPADRAFT_53121</name>
</gene>
<organism evidence="10">
    <name type="scientific">Spathaspora passalidarum (strain NRRL Y-27907 / 11-Y1)</name>
    <dbReference type="NCBI Taxonomy" id="619300"/>
    <lineage>
        <taxon>Eukaryota</taxon>
        <taxon>Fungi</taxon>
        <taxon>Dikarya</taxon>
        <taxon>Ascomycota</taxon>
        <taxon>Saccharomycotina</taxon>
        <taxon>Pichiomycetes</taxon>
        <taxon>Debaryomycetaceae</taxon>
        <taxon>Spathaspora</taxon>
    </lineage>
</organism>
<feature type="transmembrane region" description="Helical" evidence="6">
    <location>
        <begin position="213"/>
        <end position="232"/>
    </location>
</feature>
<feature type="transmembrane region" description="Helical" evidence="6">
    <location>
        <begin position="145"/>
        <end position="168"/>
    </location>
</feature>
<feature type="transmembrane region" description="Helical" evidence="6">
    <location>
        <begin position="579"/>
        <end position="596"/>
    </location>
</feature>
<dbReference type="STRING" id="619300.G3ADW7"/>
<keyword evidence="2 6" id="KW-0812">Transmembrane</keyword>
<evidence type="ECO:0000256" key="2">
    <source>
        <dbReference type="ARBA" id="ARBA00022692"/>
    </source>
</evidence>
<name>G3ADW7_SPAPN</name>
<dbReference type="InterPro" id="IPR052430">
    <property type="entry name" value="IVT-Associated"/>
</dbReference>
<evidence type="ECO:0000259" key="7">
    <source>
        <dbReference type="Pfam" id="PF10334"/>
    </source>
</evidence>
<dbReference type="HOGENOM" id="CLU_001127_0_0_1"/>
<evidence type="ECO:0000313" key="10">
    <source>
        <dbReference type="Proteomes" id="UP000000709"/>
    </source>
</evidence>
<accession>G3ADW7</accession>
<dbReference type="GeneID" id="18871764"/>
<feature type="transmembrane region" description="Helical" evidence="6">
    <location>
        <begin position="112"/>
        <end position="133"/>
    </location>
</feature>
<feature type="transmembrane region" description="Helical" evidence="6">
    <location>
        <begin position="681"/>
        <end position="701"/>
    </location>
</feature>
<dbReference type="PANTHER" id="PTHR47804:SF1">
    <property type="entry name" value="DUF2421 DOMAIN-CONTAINING PROTEIN"/>
    <property type="match status" value="1"/>
</dbReference>
<feature type="transmembrane region" description="Helical" evidence="6">
    <location>
        <begin position="60"/>
        <end position="80"/>
    </location>
</feature>
<dbReference type="OrthoDB" id="68611at2759"/>
<dbReference type="Pfam" id="PF13515">
    <property type="entry name" value="FUSC_2"/>
    <property type="match status" value="1"/>
</dbReference>
<evidence type="ECO:0000256" key="5">
    <source>
        <dbReference type="SAM" id="Coils"/>
    </source>
</evidence>
<dbReference type="InterPro" id="IPR049453">
    <property type="entry name" value="Memb_transporter_dom"/>
</dbReference>
<feature type="domain" description="Integral membrane bound transporter" evidence="8">
    <location>
        <begin position="602"/>
        <end position="737"/>
    </location>
</feature>
<reference evidence="9 10" key="1">
    <citation type="journal article" date="2011" name="Proc. Natl. Acad. Sci. U.S.A.">
        <title>Comparative genomics of xylose-fermenting fungi for enhanced biofuel production.</title>
        <authorList>
            <person name="Wohlbach D.J."/>
            <person name="Kuo A."/>
            <person name="Sato T.K."/>
            <person name="Potts K.M."/>
            <person name="Salamov A.A."/>
            <person name="LaButti K.M."/>
            <person name="Sun H."/>
            <person name="Clum A."/>
            <person name="Pangilinan J.L."/>
            <person name="Lindquist E.A."/>
            <person name="Lucas S."/>
            <person name="Lapidus A."/>
            <person name="Jin M."/>
            <person name="Gunawan C."/>
            <person name="Balan V."/>
            <person name="Dale B.E."/>
            <person name="Jeffries T.W."/>
            <person name="Zinkel R."/>
            <person name="Barry K.W."/>
            <person name="Grigoriev I.V."/>
            <person name="Gasch A.P."/>
        </authorList>
    </citation>
    <scope>NUCLEOTIDE SEQUENCE [LARGE SCALE GENOMIC DNA]</scope>
    <source>
        <strain evidence="10">NRRL Y-27907 / 11-Y1</strain>
    </source>
</reference>
<dbReference type="Proteomes" id="UP000000709">
    <property type="component" value="Unassembled WGS sequence"/>
</dbReference>
<feature type="transmembrane region" description="Helical" evidence="6">
    <location>
        <begin position="656"/>
        <end position="674"/>
    </location>
</feature>
<keyword evidence="5" id="KW-0175">Coiled coil</keyword>
<keyword evidence="3 6" id="KW-1133">Transmembrane helix</keyword>
<dbReference type="InParanoid" id="G3ADW7"/>